<protein>
    <submittedName>
        <fullName evidence="1">Uncharacterized protein</fullName>
    </submittedName>
</protein>
<proteinExistence type="predicted"/>
<evidence type="ECO:0000313" key="2">
    <source>
        <dbReference type="Proteomes" id="UP000799755"/>
    </source>
</evidence>
<dbReference type="EMBL" id="MU003522">
    <property type="protein sequence ID" value="KAF2466911.1"/>
    <property type="molecule type" value="Genomic_DNA"/>
</dbReference>
<comment type="caution">
    <text evidence="1">The sequence shown here is derived from an EMBL/GenBank/DDBJ whole genome shotgun (WGS) entry which is preliminary data.</text>
</comment>
<dbReference type="Proteomes" id="UP000799755">
    <property type="component" value="Unassembled WGS sequence"/>
</dbReference>
<gene>
    <name evidence="1" type="ORF">BDR25DRAFT_395464</name>
</gene>
<accession>A0ACB6QLA6</accession>
<sequence>MSFIDNDLLSTHKVFAGWNRLRDCELDTVLLPRSLIGTQCQVDNGQILRFFFIAGLVGGYPRPARGVVIGFQSITLGFHLSGSSNIHFPCISTFAGILDASIEYQFVLVSHSQLVFKKSRNQIPSLQCCIYFVQTIRFSLLLNILKFWKNDAKEAAPGQQPKVERKVDRMLDLHKQPTKLVFGMEVSLAYPDSQLAIRTLNCNDTSRLWQGLHDEFSRLRYIVPNQLASVIIAASYFLLKDHL</sequence>
<evidence type="ECO:0000313" key="1">
    <source>
        <dbReference type="EMBL" id="KAF2466911.1"/>
    </source>
</evidence>
<keyword evidence="2" id="KW-1185">Reference proteome</keyword>
<reference evidence="1" key="1">
    <citation type="journal article" date="2020" name="Stud. Mycol.">
        <title>101 Dothideomycetes genomes: a test case for predicting lifestyles and emergence of pathogens.</title>
        <authorList>
            <person name="Haridas S."/>
            <person name="Albert R."/>
            <person name="Binder M."/>
            <person name="Bloem J."/>
            <person name="Labutti K."/>
            <person name="Salamov A."/>
            <person name="Andreopoulos B."/>
            <person name="Baker S."/>
            <person name="Barry K."/>
            <person name="Bills G."/>
            <person name="Bluhm B."/>
            <person name="Cannon C."/>
            <person name="Castanera R."/>
            <person name="Culley D."/>
            <person name="Daum C."/>
            <person name="Ezra D."/>
            <person name="Gonzalez J."/>
            <person name="Henrissat B."/>
            <person name="Kuo A."/>
            <person name="Liang C."/>
            <person name="Lipzen A."/>
            <person name="Lutzoni F."/>
            <person name="Magnuson J."/>
            <person name="Mondo S."/>
            <person name="Nolan M."/>
            <person name="Ohm R."/>
            <person name="Pangilinan J."/>
            <person name="Park H.-J."/>
            <person name="Ramirez L."/>
            <person name="Alfaro M."/>
            <person name="Sun H."/>
            <person name="Tritt A."/>
            <person name="Yoshinaga Y."/>
            <person name="Zwiers L.-H."/>
            <person name="Turgeon B."/>
            <person name="Goodwin S."/>
            <person name="Spatafora J."/>
            <person name="Crous P."/>
            <person name="Grigoriev I."/>
        </authorList>
    </citation>
    <scope>NUCLEOTIDE SEQUENCE</scope>
    <source>
        <strain evidence="1">ATCC 200398</strain>
    </source>
</reference>
<organism evidence="1 2">
    <name type="scientific">Lindgomyces ingoldianus</name>
    <dbReference type="NCBI Taxonomy" id="673940"/>
    <lineage>
        <taxon>Eukaryota</taxon>
        <taxon>Fungi</taxon>
        <taxon>Dikarya</taxon>
        <taxon>Ascomycota</taxon>
        <taxon>Pezizomycotina</taxon>
        <taxon>Dothideomycetes</taxon>
        <taxon>Pleosporomycetidae</taxon>
        <taxon>Pleosporales</taxon>
        <taxon>Lindgomycetaceae</taxon>
        <taxon>Lindgomyces</taxon>
    </lineage>
</organism>
<name>A0ACB6QLA6_9PLEO</name>